<dbReference type="SUPFAM" id="SSF56487">
    <property type="entry name" value="SRCR-like"/>
    <property type="match status" value="2"/>
</dbReference>
<feature type="domain" description="SRCR" evidence="6">
    <location>
        <begin position="1"/>
        <end position="71"/>
    </location>
</feature>
<proteinExistence type="predicted"/>
<sequence length="192" mass="20694">DTQDAEVVCRQLGYDGALSAPRTALFGQGTGQIWLDDVQCVGKEISISDCHHRGWGVHNCGHYEDAGVVCKSKVRLVSPSMSPSSGRVEVLYNGTWGTICDDSWDLQDAEVVCRQLRYEGALSAPGEAAFGQGTGQIWLDDVKCVGNETLIAQCNHSGWGVHNCGHNDDAGVVCRPAGTYTFCYDSFSQTIT</sequence>
<keyword evidence="3 5" id="KW-1015">Disulfide bond</keyword>
<evidence type="ECO:0000256" key="1">
    <source>
        <dbReference type="ARBA" id="ARBA00022729"/>
    </source>
</evidence>
<dbReference type="Gene3D" id="3.10.250.10">
    <property type="entry name" value="SRCR-like domain"/>
    <property type="match status" value="2"/>
</dbReference>
<dbReference type="Proteomes" id="UP000275408">
    <property type="component" value="Unassembled WGS sequence"/>
</dbReference>
<feature type="domain" description="SRCR" evidence="6">
    <location>
        <begin position="74"/>
        <end position="175"/>
    </location>
</feature>
<evidence type="ECO:0000256" key="2">
    <source>
        <dbReference type="ARBA" id="ARBA00022737"/>
    </source>
</evidence>
<evidence type="ECO:0000256" key="3">
    <source>
        <dbReference type="ARBA" id="ARBA00023157"/>
    </source>
</evidence>
<evidence type="ECO:0000259" key="6">
    <source>
        <dbReference type="PROSITE" id="PS50287"/>
    </source>
</evidence>
<keyword evidence="8" id="KW-1185">Reference proteome</keyword>
<evidence type="ECO:0000256" key="4">
    <source>
        <dbReference type="ARBA" id="ARBA00023180"/>
    </source>
</evidence>
<dbReference type="FunFam" id="3.10.250.10:FF:000057">
    <property type="entry name" value="Uncharacterized protein"/>
    <property type="match status" value="1"/>
</dbReference>
<gene>
    <name evidence="7" type="ORF">pdam_00025931</name>
</gene>
<dbReference type="InterPro" id="IPR036772">
    <property type="entry name" value="SRCR-like_dom_sf"/>
</dbReference>
<feature type="disulfide bond" evidence="5">
    <location>
        <begin position="100"/>
        <end position="164"/>
    </location>
</feature>
<dbReference type="FunFam" id="3.10.250.10:FF:000006">
    <property type="entry name" value="neurotrypsin isoform X2"/>
    <property type="match status" value="1"/>
</dbReference>
<reference evidence="7 8" key="1">
    <citation type="journal article" date="2018" name="Sci. Rep.">
        <title>Comparative analysis of the Pocillopora damicornis genome highlights role of immune system in coral evolution.</title>
        <authorList>
            <person name="Cunning R."/>
            <person name="Bay R.A."/>
            <person name="Gillette P."/>
            <person name="Baker A.C."/>
            <person name="Traylor-Knowles N."/>
        </authorList>
    </citation>
    <scope>NUCLEOTIDE SEQUENCE [LARGE SCALE GENOMIC DNA]</scope>
    <source>
        <strain evidence="7">RSMAS</strain>
        <tissue evidence="7">Whole animal</tissue>
    </source>
</reference>
<dbReference type="GO" id="GO:0016020">
    <property type="term" value="C:membrane"/>
    <property type="evidence" value="ECO:0007669"/>
    <property type="project" value="InterPro"/>
</dbReference>
<name>A0A3M6TTY0_POCDA</name>
<comment type="caution">
    <text evidence="5">Lacks conserved residue(s) required for the propagation of feature annotation.</text>
</comment>
<accession>A0A3M6TTY0</accession>
<protein>
    <recommendedName>
        <fullName evidence="6">SRCR domain-containing protein</fullName>
    </recommendedName>
</protein>
<organism evidence="7 8">
    <name type="scientific">Pocillopora damicornis</name>
    <name type="common">Cauliflower coral</name>
    <name type="synonym">Millepora damicornis</name>
    <dbReference type="NCBI Taxonomy" id="46731"/>
    <lineage>
        <taxon>Eukaryota</taxon>
        <taxon>Metazoa</taxon>
        <taxon>Cnidaria</taxon>
        <taxon>Anthozoa</taxon>
        <taxon>Hexacorallia</taxon>
        <taxon>Scleractinia</taxon>
        <taxon>Astrocoeniina</taxon>
        <taxon>Pocilloporidae</taxon>
        <taxon>Pocillopora</taxon>
    </lineage>
</organism>
<dbReference type="AlphaFoldDB" id="A0A3M6TTY0"/>
<feature type="disulfide bond" evidence="5">
    <location>
        <begin position="9"/>
        <end position="70"/>
    </location>
</feature>
<dbReference type="EMBL" id="RCHS01002946">
    <property type="protein sequence ID" value="RMX44855.1"/>
    <property type="molecule type" value="Genomic_DNA"/>
</dbReference>
<dbReference type="PROSITE" id="PS50287">
    <property type="entry name" value="SRCR_2"/>
    <property type="match status" value="2"/>
</dbReference>
<evidence type="ECO:0000256" key="5">
    <source>
        <dbReference type="PROSITE-ProRule" id="PRU00196"/>
    </source>
</evidence>
<feature type="disulfide bond" evidence="5">
    <location>
        <begin position="144"/>
        <end position="154"/>
    </location>
</feature>
<dbReference type="PANTHER" id="PTHR19331">
    <property type="entry name" value="SCAVENGER RECEPTOR DOMAIN-CONTAINING"/>
    <property type="match status" value="1"/>
</dbReference>
<evidence type="ECO:0000313" key="8">
    <source>
        <dbReference type="Proteomes" id="UP000275408"/>
    </source>
</evidence>
<dbReference type="InterPro" id="IPR001190">
    <property type="entry name" value="SRCR"/>
</dbReference>
<dbReference type="OrthoDB" id="10051855at2759"/>
<keyword evidence="2" id="KW-0677">Repeat</keyword>
<feature type="disulfide bond" evidence="5">
    <location>
        <begin position="40"/>
        <end position="50"/>
    </location>
</feature>
<keyword evidence="4" id="KW-0325">Glycoprotein</keyword>
<feature type="disulfide bond" evidence="5">
    <location>
        <begin position="113"/>
        <end position="174"/>
    </location>
</feature>
<dbReference type="PRINTS" id="PR00258">
    <property type="entry name" value="SPERACTRCPTR"/>
</dbReference>
<dbReference type="SMART" id="SM00202">
    <property type="entry name" value="SR"/>
    <property type="match status" value="2"/>
</dbReference>
<feature type="non-terminal residue" evidence="7">
    <location>
        <position position="1"/>
    </location>
</feature>
<evidence type="ECO:0000313" key="7">
    <source>
        <dbReference type="EMBL" id="RMX44855.1"/>
    </source>
</evidence>
<keyword evidence="1" id="KW-0732">Signal</keyword>
<dbReference type="Pfam" id="PF00530">
    <property type="entry name" value="SRCR"/>
    <property type="match status" value="2"/>
</dbReference>
<dbReference type="PANTHER" id="PTHR19331:SF465">
    <property type="entry name" value="EGG PEPTIDE SPERACT RECEPTOR"/>
    <property type="match status" value="1"/>
</dbReference>
<comment type="caution">
    <text evidence="7">The sequence shown here is derived from an EMBL/GenBank/DDBJ whole genome shotgun (WGS) entry which is preliminary data.</text>
</comment>